<dbReference type="GO" id="GO:0006631">
    <property type="term" value="P:fatty acid metabolic process"/>
    <property type="evidence" value="ECO:0007669"/>
    <property type="project" value="UniProtKB-KW"/>
</dbReference>
<evidence type="ECO:0000256" key="4">
    <source>
        <dbReference type="ARBA" id="ARBA00022475"/>
    </source>
</evidence>
<dbReference type="PANTHER" id="PTHR12418">
    <property type="entry name" value="ACYL-COENZYME A THIOESTERASE THEM4"/>
    <property type="match status" value="1"/>
</dbReference>
<dbReference type="AlphaFoldDB" id="A0AAU7YWK4"/>
<reference evidence="26" key="1">
    <citation type="submission" date="2023-08" db="EMBL/GenBank/DDBJ databases">
        <authorList>
            <person name="Messyasz A."/>
            <person name="Mannisto M.K."/>
            <person name="Kerkhof L.J."/>
            <person name="Haggblom M."/>
        </authorList>
    </citation>
    <scope>NUCLEOTIDE SEQUENCE</scope>
    <source>
        <strain evidence="26">M8UP39</strain>
    </source>
</reference>
<dbReference type="InterPro" id="IPR006683">
    <property type="entry name" value="Thioestr_dom"/>
</dbReference>
<comment type="similarity">
    <text evidence="15">Belongs to the THEM4/THEM5 thioesterase family.</text>
</comment>
<comment type="catalytic activity">
    <reaction evidence="13">
        <text>(5Z,8Z,11Z,14Z)-eicosatetraenoyl-CoA + H2O = (5Z,8Z,11Z,14Z)-eicosatetraenoate + CoA + H(+)</text>
        <dbReference type="Rhea" id="RHEA:40151"/>
        <dbReference type="ChEBI" id="CHEBI:15377"/>
        <dbReference type="ChEBI" id="CHEBI:15378"/>
        <dbReference type="ChEBI" id="CHEBI:32395"/>
        <dbReference type="ChEBI" id="CHEBI:57287"/>
        <dbReference type="ChEBI" id="CHEBI:57368"/>
    </reaction>
    <physiologicalReaction direction="left-to-right" evidence="13">
        <dbReference type="Rhea" id="RHEA:40152"/>
    </physiologicalReaction>
</comment>
<evidence type="ECO:0000256" key="11">
    <source>
        <dbReference type="ARBA" id="ARBA00023136"/>
    </source>
</evidence>
<keyword evidence="5" id="KW-0963">Cytoplasm</keyword>
<dbReference type="KEGG" id="tgi:RBB81_15445"/>
<evidence type="ECO:0000256" key="2">
    <source>
        <dbReference type="ARBA" id="ARBA00004496"/>
    </source>
</evidence>
<evidence type="ECO:0000256" key="12">
    <source>
        <dbReference type="ARBA" id="ARBA00023273"/>
    </source>
</evidence>
<dbReference type="PANTHER" id="PTHR12418:SF19">
    <property type="entry name" value="ACYL-COENZYME A THIOESTERASE THEM4"/>
    <property type="match status" value="1"/>
</dbReference>
<keyword evidence="9" id="KW-0809">Transit peptide</keyword>
<comment type="catalytic activity">
    <reaction evidence="14">
        <text>(9Z)-octadecenoyl-CoA + H2O = (9Z)-octadecenoate + CoA + H(+)</text>
        <dbReference type="Rhea" id="RHEA:40139"/>
        <dbReference type="ChEBI" id="CHEBI:15377"/>
        <dbReference type="ChEBI" id="CHEBI:15378"/>
        <dbReference type="ChEBI" id="CHEBI:30823"/>
        <dbReference type="ChEBI" id="CHEBI:57287"/>
        <dbReference type="ChEBI" id="CHEBI:57387"/>
    </reaction>
    <physiologicalReaction direction="left-to-right" evidence="14">
        <dbReference type="Rhea" id="RHEA:40140"/>
    </physiologicalReaction>
</comment>
<dbReference type="Gene3D" id="3.10.129.10">
    <property type="entry name" value="Hotdog Thioesterase"/>
    <property type="match status" value="1"/>
</dbReference>
<keyword evidence="12" id="KW-0966">Cell projection</keyword>
<dbReference type="RefSeq" id="WP_353071290.1">
    <property type="nucleotide sequence ID" value="NZ_CP132938.1"/>
</dbReference>
<dbReference type="EMBL" id="CP132938">
    <property type="protein sequence ID" value="XCB20973.1"/>
    <property type="molecule type" value="Genomic_DNA"/>
</dbReference>
<dbReference type="EC" id="3.1.2.2" evidence="16"/>
<sequence>MSEHQPTPDTARHTPASMDGNPTIDERANHCFGCGPANPQGLHLSFTTDTSNPEAITTTCNFQLDRMHEGPPGHIHGGIVAALLDEAMSKLNRPLNVLAMTRHMEIDYLRPVPLYQPLVLIGRHLNRPDKADGKPGRKLFHQAEIQHPDGTVLARSKGLFIAIDEKLLFAAGITP</sequence>
<evidence type="ECO:0000256" key="3">
    <source>
        <dbReference type="ARBA" id="ARBA00004632"/>
    </source>
</evidence>
<evidence type="ECO:0000256" key="5">
    <source>
        <dbReference type="ARBA" id="ARBA00022490"/>
    </source>
</evidence>
<organism evidence="26">
    <name type="scientific">Tunturiibacter gelidiferens</name>
    <dbReference type="NCBI Taxonomy" id="3069689"/>
    <lineage>
        <taxon>Bacteria</taxon>
        <taxon>Pseudomonadati</taxon>
        <taxon>Acidobacteriota</taxon>
        <taxon>Terriglobia</taxon>
        <taxon>Terriglobales</taxon>
        <taxon>Acidobacteriaceae</taxon>
        <taxon>Tunturiibacter</taxon>
    </lineage>
</organism>
<evidence type="ECO:0000256" key="10">
    <source>
        <dbReference type="ARBA" id="ARBA00023098"/>
    </source>
</evidence>
<evidence type="ECO:0000256" key="9">
    <source>
        <dbReference type="ARBA" id="ARBA00022946"/>
    </source>
</evidence>
<dbReference type="GO" id="GO:0005737">
    <property type="term" value="C:cytoplasm"/>
    <property type="evidence" value="ECO:0007669"/>
    <property type="project" value="UniProtKB-SubCell"/>
</dbReference>
<evidence type="ECO:0000259" key="25">
    <source>
        <dbReference type="Pfam" id="PF03061"/>
    </source>
</evidence>
<evidence type="ECO:0000256" key="14">
    <source>
        <dbReference type="ARBA" id="ARBA00037002"/>
    </source>
</evidence>
<dbReference type="Pfam" id="PF03061">
    <property type="entry name" value="4HBT"/>
    <property type="match status" value="1"/>
</dbReference>
<keyword evidence="4" id="KW-1003">Cell membrane</keyword>
<evidence type="ECO:0000256" key="18">
    <source>
        <dbReference type="ARBA" id="ARBA00043210"/>
    </source>
</evidence>
<evidence type="ECO:0000256" key="16">
    <source>
        <dbReference type="ARBA" id="ARBA00038848"/>
    </source>
</evidence>
<evidence type="ECO:0000256" key="8">
    <source>
        <dbReference type="ARBA" id="ARBA00022832"/>
    </source>
</evidence>
<reference evidence="26" key="2">
    <citation type="journal article" date="2024" name="Environ. Microbiol.">
        <title>Genome analysis and description of Tunturibacter gen. nov. expands the diversity of Terriglobia in tundra soils.</title>
        <authorList>
            <person name="Messyasz A."/>
            <person name="Mannisto M.K."/>
            <person name="Kerkhof L.J."/>
            <person name="Haggblom M.M."/>
        </authorList>
    </citation>
    <scope>NUCLEOTIDE SEQUENCE</scope>
    <source>
        <strain evidence="26">M8UP39</strain>
    </source>
</reference>
<keyword evidence="10" id="KW-0443">Lipid metabolism</keyword>
<dbReference type="GO" id="GO:0016020">
    <property type="term" value="C:membrane"/>
    <property type="evidence" value="ECO:0007669"/>
    <property type="project" value="UniProtKB-SubCell"/>
</dbReference>
<evidence type="ECO:0000256" key="22">
    <source>
        <dbReference type="ARBA" id="ARBA00048074"/>
    </source>
</evidence>
<evidence type="ECO:0000256" key="20">
    <source>
        <dbReference type="ARBA" id="ARBA00047734"/>
    </source>
</evidence>
<evidence type="ECO:0000256" key="21">
    <source>
        <dbReference type="ARBA" id="ARBA00047969"/>
    </source>
</evidence>
<evidence type="ECO:0000256" key="7">
    <source>
        <dbReference type="ARBA" id="ARBA00022801"/>
    </source>
</evidence>
<evidence type="ECO:0000256" key="23">
    <source>
        <dbReference type="ARBA" id="ARBA00048180"/>
    </source>
</evidence>
<dbReference type="InterPro" id="IPR052365">
    <property type="entry name" value="THEM4/THEM5_acyl-CoA_thioest"/>
</dbReference>
<keyword evidence="7 26" id="KW-0378">Hydrolase</keyword>
<comment type="catalytic activity">
    <reaction evidence="22">
        <text>dodecanoyl-CoA + H2O = dodecanoate + CoA + H(+)</text>
        <dbReference type="Rhea" id="RHEA:30135"/>
        <dbReference type="ChEBI" id="CHEBI:15377"/>
        <dbReference type="ChEBI" id="CHEBI:15378"/>
        <dbReference type="ChEBI" id="CHEBI:18262"/>
        <dbReference type="ChEBI" id="CHEBI:57287"/>
        <dbReference type="ChEBI" id="CHEBI:57375"/>
    </reaction>
    <physiologicalReaction direction="left-to-right" evidence="22">
        <dbReference type="Rhea" id="RHEA:30136"/>
    </physiologicalReaction>
</comment>
<accession>A0AAU7YWK4</accession>
<name>A0AAU7YWK4_9BACT</name>
<evidence type="ECO:0000256" key="24">
    <source>
        <dbReference type="SAM" id="MobiDB-lite"/>
    </source>
</evidence>
<evidence type="ECO:0000313" key="26">
    <source>
        <dbReference type="EMBL" id="XCB20973.1"/>
    </source>
</evidence>
<evidence type="ECO:0000256" key="15">
    <source>
        <dbReference type="ARBA" id="ARBA00038456"/>
    </source>
</evidence>
<gene>
    <name evidence="26" type="ORF">RBB81_15445</name>
</gene>
<keyword evidence="8" id="KW-0276">Fatty acid metabolism</keyword>
<evidence type="ECO:0000256" key="13">
    <source>
        <dbReference type="ARBA" id="ARBA00035852"/>
    </source>
</evidence>
<dbReference type="CDD" id="cd03443">
    <property type="entry name" value="PaaI_thioesterase"/>
    <property type="match status" value="1"/>
</dbReference>
<protein>
    <recommendedName>
        <fullName evidence="17">Acyl-coenzyme A thioesterase THEM4</fullName>
        <ecNumber evidence="16">3.1.2.2</ecNumber>
    </recommendedName>
    <alternativeName>
        <fullName evidence="18">Thioesterase superfamily member 4</fullName>
    </alternativeName>
</protein>
<evidence type="ECO:0000256" key="19">
    <source>
        <dbReference type="ARBA" id="ARBA00047588"/>
    </source>
</evidence>
<evidence type="ECO:0000256" key="17">
    <source>
        <dbReference type="ARBA" id="ARBA00040123"/>
    </source>
</evidence>
<feature type="region of interest" description="Disordered" evidence="24">
    <location>
        <begin position="1"/>
        <end position="24"/>
    </location>
</feature>
<evidence type="ECO:0000256" key="6">
    <source>
        <dbReference type="ARBA" id="ARBA00022703"/>
    </source>
</evidence>
<keyword evidence="6" id="KW-0053">Apoptosis</keyword>
<comment type="catalytic activity">
    <reaction evidence="19">
        <text>octanoyl-CoA + H2O = octanoate + CoA + H(+)</text>
        <dbReference type="Rhea" id="RHEA:30143"/>
        <dbReference type="ChEBI" id="CHEBI:15377"/>
        <dbReference type="ChEBI" id="CHEBI:15378"/>
        <dbReference type="ChEBI" id="CHEBI:25646"/>
        <dbReference type="ChEBI" id="CHEBI:57287"/>
        <dbReference type="ChEBI" id="CHEBI:57386"/>
    </reaction>
    <physiologicalReaction direction="left-to-right" evidence="19">
        <dbReference type="Rhea" id="RHEA:30144"/>
    </physiologicalReaction>
</comment>
<dbReference type="GO" id="GO:0016790">
    <property type="term" value="F:thiolester hydrolase activity"/>
    <property type="evidence" value="ECO:0007669"/>
    <property type="project" value="UniProtKB-ARBA"/>
</dbReference>
<evidence type="ECO:0000256" key="1">
    <source>
        <dbReference type="ARBA" id="ARBA00004170"/>
    </source>
</evidence>
<comment type="catalytic activity">
    <reaction evidence="23">
        <text>tetradecanoyl-CoA + H2O = tetradecanoate + CoA + H(+)</text>
        <dbReference type="Rhea" id="RHEA:40119"/>
        <dbReference type="ChEBI" id="CHEBI:15377"/>
        <dbReference type="ChEBI" id="CHEBI:15378"/>
        <dbReference type="ChEBI" id="CHEBI:30807"/>
        <dbReference type="ChEBI" id="CHEBI:57287"/>
        <dbReference type="ChEBI" id="CHEBI:57385"/>
    </reaction>
    <physiologicalReaction direction="left-to-right" evidence="23">
        <dbReference type="Rhea" id="RHEA:40120"/>
    </physiologicalReaction>
</comment>
<comment type="catalytic activity">
    <reaction evidence="20">
        <text>hexadecanoyl-CoA + H2O = hexadecanoate + CoA + H(+)</text>
        <dbReference type="Rhea" id="RHEA:16645"/>
        <dbReference type="ChEBI" id="CHEBI:7896"/>
        <dbReference type="ChEBI" id="CHEBI:15377"/>
        <dbReference type="ChEBI" id="CHEBI:15378"/>
        <dbReference type="ChEBI" id="CHEBI:57287"/>
        <dbReference type="ChEBI" id="CHEBI:57379"/>
        <dbReference type="EC" id="3.1.2.2"/>
    </reaction>
    <physiologicalReaction direction="left-to-right" evidence="20">
        <dbReference type="Rhea" id="RHEA:16646"/>
    </physiologicalReaction>
</comment>
<proteinExistence type="inferred from homology"/>
<dbReference type="InterPro" id="IPR029069">
    <property type="entry name" value="HotDog_dom_sf"/>
</dbReference>
<comment type="subcellular location">
    <subcellularLocation>
        <location evidence="3">Cell projection</location>
        <location evidence="3">Ruffle membrane</location>
    </subcellularLocation>
    <subcellularLocation>
        <location evidence="2">Cytoplasm</location>
    </subcellularLocation>
    <subcellularLocation>
        <location evidence="1">Membrane</location>
        <topology evidence="1">Peripheral membrane protein</topology>
    </subcellularLocation>
</comment>
<dbReference type="SUPFAM" id="SSF54637">
    <property type="entry name" value="Thioesterase/thiol ester dehydrase-isomerase"/>
    <property type="match status" value="1"/>
</dbReference>
<feature type="domain" description="Thioesterase" evidence="25">
    <location>
        <begin position="73"/>
        <end position="123"/>
    </location>
</feature>
<keyword evidence="11" id="KW-0472">Membrane</keyword>
<comment type="catalytic activity">
    <reaction evidence="21">
        <text>decanoyl-CoA + H2O = decanoate + CoA + H(+)</text>
        <dbReference type="Rhea" id="RHEA:40059"/>
        <dbReference type="ChEBI" id="CHEBI:15377"/>
        <dbReference type="ChEBI" id="CHEBI:15378"/>
        <dbReference type="ChEBI" id="CHEBI:27689"/>
        <dbReference type="ChEBI" id="CHEBI:57287"/>
        <dbReference type="ChEBI" id="CHEBI:61430"/>
    </reaction>
    <physiologicalReaction direction="left-to-right" evidence="21">
        <dbReference type="Rhea" id="RHEA:40060"/>
    </physiologicalReaction>
</comment>